<feature type="region of interest" description="Disordered" evidence="3">
    <location>
        <begin position="1"/>
        <end position="32"/>
    </location>
</feature>
<comment type="subcellular location">
    <subcellularLocation>
        <location evidence="1">Nucleus</location>
    </subcellularLocation>
</comment>
<dbReference type="SMART" id="SM00906">
    <property type="entry name" value="Fungal_trans"/>
    <property type="match status" value="1"/>
</dbReference>
<evidence type="ECO:0000259" key="4">
    <source>
        <dbReference type="SMART" id="SM00906"/>
    </source>
</evidence>
<dbReference type="GO" id="GO:0005634">
    <property type="term" value="C:nucleus"/>
    <property type="evidence" value="ECO:0007669"/>
    <property type="project" value="UniProtKB-SubCell"/>
</dbReference>
<dbReference type="Pfam" id="PF04082">
    <property type="entry name" value="Fungal_trans"/>
    <property type="match status" value="1"/>
</dbReference>
<keyword evidence="2" id="KW-0539">Nucleus</keyword>
<sequence length="767" mass="85276">MDIAKPSVDPPPAPVSSAEKPVKERKRRGRSDIMQGMLAIEASMRQKSEHPSPAGSVLMSRKIPCEKCVLRGCAAICPDGYLTSGRPGNRRLLLSSKEELEEQIGRFNTRVVDLEAVLNECKSDSSPPQDARDGFEEDNLVDSFGTLSVRQDGSFNFLGCTARSEYLLRIRKHPSEGSACLRASAFQGHLLVDSPYDFPSAEPDGDLAQQVVAMIPPVSEAIEMLRSYLEYGKYIYRAISPEEMYDEVLALVYKRDGKLGSYYYQTVGLFYSALALGAMFARTRKPDAMPPYNYCLAAQAALSIRSPEKSSTSLWAIHAVIHLAEFLELNEEGMSGSMQSWELDGLAVRLSHSIGLYLNSLRWNLPPQKVQRCNRLFWDLFMLDTWTSFNFGRSTAISLNYMDCDLPYNEEVVNANGVAEMHFRTWKYKFAKLVHQVMSIAFGAKRPPYAVILHLDRQVRNFPVPEYLQILTEPSPSDTASKFKGEWWMVLSAKETVLLNLHRAYFAVALDQNPEELPMHRYVPSVLAAYRSAWRLSRGFQLVWDTMPENLRRLNLPWSRVLSAAIVLCLFVTRAPAAKMSRAALAELDRLSSLFAQATPSSKTASSFRESIASLTQKAHAAFDRTQAPQNASSLTPDELDRLGGRTRLVAQEAPPVEDCFPYEYILNDTVGQDVQAAGDVHMNDVHSTIVADLQFFGPPGVSYDMNASPATSQTQCNGCGSAGSTFQPLPSLSADGTQQHQDEFGGMSMAPVLDATWHNFVGQLGF</sequence>
<dbReference type="GO" id="GO:0008270">
    <property type="term" value="F:zinc ion binding"/>
    <property type="evidence" value="ECO:0007669"/>
    <property type="project" value="InterPro"/>
</dbReference>
<accession>A0A0D7A965</accession>
<reference evidence="5 6" key="1">
    <citation type="journal article" date="2015" name="Fungal Genet. Biol.">
        <title>Evolution of novel wood decay mechanisms in Agaricales revealed by the genome sequences of Fistulina hepatica and Cylindrobasidium torrendii.</title>
        <authorList>
            <person name="Floudas D."/>
            <person name="Held B.W."/>
            <person name="Riley R."/>
            <person name="Nagy L.G."/>
            <person name="Koehler G."/>
            <person name="Ransdell A.S."/>
            <person name="Younus H."/>
            <person name="Chow J."/>
            <person name="Chiniquy J."/>
            <person name="Lipzen A."/>
            <person name="Tritt A."/>
            <person name="Sun H."/>
            <person name="Haridas S."/>
            <person name="LaButti K."/>
            <person name="Ohm R.A."/>
            <person name="Kues U."/>
            <person name="Blanchette R.A."/>
            <person name="Grigoriev I.V."/>
            <person name="Minto R.E."/>
            <person name="Hibbett D.S."/>
        </authorList>
    </citation>
    <scope>NUCLEOTIDE SEQUENCE [LARGE SCALE GENOMIC DNA]</scope>
    <source>
        <strain evidence="5 6">ATCC 64428</strain>
    </source>
</reference>
<feature type="domain" description="Xylanolytic transcriptional activator regulatory" evidence="4">
    <location>
        <begin position="340"/>
        <end position="413"/>
    </location>
</feature>
<name>A0A0D7A965_9AGAR</name>
<dbReference type="GO" id="GO:0006351">
    <property type="term" value="P:DNA-templated transcription"/>
    <property type="evidence" value="ECO:0007669"/>
    <property type="project" value="InterPro"/>
</dbReference>
<dbReference type="GO" id="GO:0003677">
    <property type="term" value="F:DNA binding"/>
    <property type="evidence" value="ECO:0007669"/>
    <property type="project" value="InterPro"/>
</dbReference>
<dbReference type="OrthoDB" id="424974at2759"/>
<dbReference type="EMBL" id="KN882031">
    <property type="protein sequence ID" value="KIY46466.1"/>
    <property type="molecule type" value="Genomic_DNA"/>
</dbReference>
<evidence type="ECO:0000256" key="3">
    <source>
        <dbReference type="SAM" id="MobiDB-lite"/>
    </source>
</evidence>
<dbReference type="AlphaFoldDB" id="A0A0D7A965"/>
<evidence type="ECO:0000313" key="6">
    <source>
        <dbReference type="Proteomes" id="UP000054144"/>
    </source>
</evidence>
<keyword evidence="6" id="KW-1185">Reference proteome</keyword>
<dbReference type="PANTHER" id="PTHR31001:SF56">
    <property type="entry name" value="ZN(2)-C6 FUNGAL-TYPE DOMAIN-CONTAINING PROTEIN"/>
    <property type="match status" value="1"/>
</dbReference>
<evidence type="ECO:0000313" key="5">
    <source>
        <dbReference type="EMBL" id="KIY46466.1"/>
    </source>
</evidence>
<dbReference type="Proteomes" id="UP000054144">
    <property type="component" value="Unassembled WGS sequence"/>
</dbReference>
<evidence type="ECO:0000256" key="1">
    <source>
        <dbReference type="ARBA" id="ARBA00004123"/>
    </source>
</evidence>
<dbReference type="InterPro" id="IPR007219">
    <property type="entry name" value="XnlR_reg_dom"/>
</dbReference>
<gene>
    <name evidence="5" type="ORF">FISHEDRAFT_75623</name>
</gene>
<dbReference type="InterPro" id="IPR050613">
    <property type="entry name" value="Sec_Metabolite_Reg"/>
</dbReference>
<dbReference type="CDD" id="cd12148">
    <property type="entry name" value="fungal_TF_MHR"/>
    <property type="match status" value="1"/>
</dbReference>
<evidence type="ECO:0000256" key="2">
    <source>
        <dbReference type="ARBA" id="ARBA00023242"/>
    </source>
</evidence>
<organism evidence="5 6">
    <name type="scientific">Fistulina hepatica ATCC 64428</name>
    <dbReference type="NCBI Taxonomy" id="1128425"/>
    <lineage>
        <taxon>Eukaryota</taxon>
        <taxon>Fungi</taxon>
        <taxon>Dikarya</taxon>
        <taxon>Basidiomycota</taxon>
        <taxon>Agaricomycotina</taxon>
        <taxon>Agaricomycetes</taxon>
        <taxon>Agaricomycetidae</taxon>
        <taxon>Agaricales</taxon>
        <taxon>Fistulinaceae</taxon>
        <taxon>Fistulina</taxon>
    </lineage>
</organism>
<protein>
    <recommendedName>
        <fullName evidence="4">Xylanolytic transcriptional activator regulatory domain-containing protein</fullName>
    </recommendedName>
</protein>
<dbReference type="PANTHER" id="PTHR31001">
    <property type="entry name" value="UNCHARACTERIZED TRANSCRIPTIONAL REGULATORY PROTEIN"/>
    <property type="match status" value="1"/>
</dbReference>
<proteinExistence type="predicted"/>